<dbReference type="Proteomes" id="UP000075882">
    <property type="component" value="Unassembled WGS sequence"/>
</dbReference>
<sequence>MLAGKDSISILSICPLPTTDVWGVIRNGVLVVSGGMPPPWNGSILSQTDVGAPFGNPYDGTSVLSTSAKQSRGSMVKEIPYPSSRKRLKPVPVDNCKVRETRV</sequence>
<evidence type="ECO:0000313" key="1">
    <source>
        <dbReference type="EnsemblMetazoa" id="ACOM035244-PA.1"/>
    </source>
</evidence>
<accession>A0A8W7PNY6</accession>
<organism evidence="1">
    <name type="scientific">Anopheles coluzzii</name>
    <name type="common">African malaria mosquito</name>
    <dbReference type="NCBI Taxonomy" id="1518534"/>
    <lineage>
        <taxon>Eukaryota</taxon>
        <taxon>Metazoa</taxon>
        <taxon>Ecdysozoa</taxon>
        <taxon>Arthropoda</taxon>
        <taxon>Hexapoda</taxon>
        <taxon>Insecta</taxon>
        <taxon>Pterygota</taxon>
        <taxon>Neoptera</taxon>
        <taxon>Endopterygota</taxon>
        <taxon>Diptera</taxon>
        <taxon>Nematocera</taxon>
        <taxon>Culicoidea</taxon>
        <taxon>Culicidae</taxon>
        <taxon>Anophelinae</taxon>
        <taxon>Anopheles</taxon>
    </lineage>
</organism>
<dbReference type="EnsemblMetazoa" id="ACOM035244-RA">
    <property type="protein sequence ID" value="ACOM035244-PA.1"/>
    <property type="gene ID" value="ACOM035244"/>
</dbReference>
<proteinExistence type="predicted"/>
<protein>
    <submittedName>
        <fullName evidence="1">Uncharacterized protein</fullName>
    </submittedName>
</protein>
<name>A0A8W7PNY6_ANOCL</name>
<reference evidence="1" key="1">
    <citation type="submission" date="2022-08" db="UniProtKB">
        <authorList>
            <consortium name="EnsemblMetazoa"/>
        </authorList>
    </citation>
    <scope>IDENTIFICATION</scope>
</reference>
<dbReference type="AlphaFoldDB" id="A0A8W7PNY6"/>